<sequence>MLSKFHGKYLVVKDVASLARCAPKIQDDECKNCLQNVKKRPKSSQKGDFKRIAYPLKLLWFIISIFISAGKQSPALLRRWQRPSSNTHTPP</sequence>
<protein>
    <submittedName>
        <fullName evidence="1">Uncharacterized protein</fullName>
    </submittedName>
</protein>
<evidence type="ECO:0000313" key="2">
    <source>
        <dbReference type="Proteomes" id="UP000255279"/>
    </source>
</evidence>
<reference evidence="1 2" key="1">
    <citation type="submission" date="2018-06" db="EMBL/GenBank/DDBJ databases">
        <authorList>
            <consortium name="Pathogen Informatics"/>
            <person name="Doyle S."/>
        </authorList>
    </citation>
    <scope>NUCLEOTIDE SEQUENCE [LARGE SCALE GENOMIC DNA]</scope>
    <source>
        <strain evidence="1 2">NCTC10293</strain>
    </source>
</reference>
<evidence type="ECO:0000313" key="1">
    <source>
        <dbReference type="EMBL" id="STZ10575.1"/>
    </source>
</evidence>
<name>A0A378R5L7_9GAMM</name>
<gene>
    <name evidence="1" type="ORF">NCTC10293_00916</name>
</gene>
<dbReference type="Proteomes" id="UP000255279">
    <property type="component" value="Unassembled WGS sequence"/>
</dbReference>
<dbReference type="AlphaFoldDB" id="A0A378R5L7"/>
<accession>A0A378R5L7</accession>
<proteinExistence type="predicted"/>
<organism evidence="1 2">
    <name type="scientific">Moraxella caviae</name>
    <dbReference type="NCBI Taxonomy" id="34060"/>
    <lineage>
        <taxon>Bacteria</taxon>
        <taxon>Pseudomonadati</taxon>
        <taxon>Pseudomonadota</taxon>
        <taxon>Gammaproteobacteria</taxon>
        <taxon>Moraxellales</taxon>
        <taxon>Moraxellaceae</taxon>
        <taxon>Moraxella</taxon>
    </lineage>
</organism>
<dbReference type="EMBL" id="UGQE01000001">
    <property type="protein sequence ID" value="STZ10575.1"/>
    <property type="molecule type" value="Genomic_DNA"/>
</dbReference>